<sequence length="832" mass="91403">MLLSEREAQSLKLFLTTDLEHRSEADPNVLADYVLVLLKHDQPIQDLRTTCLDQLEDFLKEQTTPFVTRLFNALQSKEYMKEPQSKGGQHSNDYPPVIEEEDDAEKNFKHARHRQATLDGATPQDGKKRMRDSANDLPHSDYDQPPSKRQDIDDHRNNNNINNNNNSRGDPYDSRRSRPGPEVVERLGPMNGRGRFNNPNSNMYRQQGRPPNMGGWNQQQQGPPQMNGGDRYMNSPMRGGMSRMGGFDRGGPRGSPMQGGYPPQQQQMQQQQPIRRSNQRAQKCRDYEERGYCLRGDDCPFDHGADRIVMEDPMALFPSSQQPMMPPMPYGDQGQDWSQRNGMDQGPYRMDPTLPFQSQQRPPPPVNPTYQGTPGGSGVRGRLGGGREYGTPDNTTLVVDSIPPEKLNLDSVNAYFKKYGSIMNIKLVPGTTRAVIQFAAHPQAMMAFQDPEPVFANRFVRVFWMRPEDYAIAGITPSYPSSASRSTPGFSARPQYASGENNKPSTLSAPAPPATPKATEAIKTQSTALLTKLMTEQKIVLSMMEKAKTDKEKADLKSMFDNISRKLAELLEEGKAAASKAASIAAAANPVNQKQLVEQKKKEALDRELEEIQRSVATPTSSSVIESDLTAAGGGVDNSNGLNDSKKTPEEVLAELKTRAVSLGIDLSTPGAIGHGRGGRGGASTTTFRGRGGALGRGGGRFQLDLRPRTLLVVGFDTPTDENVRSHFLQFGALESVEILSDGSALVKYSKRYEAEAAMMKGIKPTSASAPLTMTWHTPSTATNPTTPAAAASAADASADKGEVEEDNSEAIPYGEGDDDDEESPDRHFRRG</sequence>
<feature type="compositionally biased region" description="Low complexity" evidence="8">
    <location>
        <begin position="256"/>
        <end position="273"/>
    </location>
</feature>
<feature type="domain" description="RRM" evidence="9">
    <location>
        <begin position="395"/>
        <end position="467"/>
    </location>
</feature>
<dbReference type="InterPro" id="IPR045137">
    <property type="entry name" value="RBM26/27"/>
</dbReference>
<keyword evidence="1 7" id="KW-0479">Metal-binding</keyword>
<feature type="compositionally biased region" description="Basic and acidic residues" evidence="8">
    <location>
        <begin position="125"/>
        <end position="157"/>
    </location>
</feature>
<dbReference type="OrthoDB" id="443401at2759"/>
<dbReference type="STRING" id="1806994.A0A507BT71"/>
<comment type="caution">
    <text evidence="11">The sequence shown here is derived from an EMBL/GenBank/DDBJ whole genome shotgun (WGS) entry which is preliminary data.</text>
</comment>
<feature type="domain" description="C3H1-type" evidence="10">
    <location>
        <begin position="278"/>
        <end position="306"/>
    </location>
</feature>
<keyword evidence="4 6" id="KW-0694">RNA-binding</keyword>
<dbReference type="InterPro" id="IPR000571">
    <property type="entry name" value="Znf_CCCH"/>
</dbReference>
<evidence type="ECO:0000256" key="8">
    <source>
        <dbReference type="SAM" id="MobiDB-lite"/>
    </source>
</evidence>
<dbReference type="SMART" id="SM00360">
    <property type="entry name" value="RRM"/>
    <property type="match status" value="2"/>
</dbReference>
<evidence type="ECO:0000256" key="3">
    <source>
        <dbReference type="ARBA" id="ARBA00022833"/>
    </source>
</evidence>
<evidence type="ECO:0000313" key="11">
    <source>
        <dbReference type="EMBL" id="TPX30309.1"/>
    </source>
</evidence>
<evidence type="ECO:0000256" key="5">
    <source>
        <dbReference type="ARBA" id="ARBA00043866"/>
    </source>
</evidence>
<dbReference type="GeneID" id="42007330"/>
<dbReference type="CDD" id="cd12257">
    <property type="entry name" value="RRM1_RBM26_like"/>
    <property type="match status" value="1"/>
</dbReference>
<accession>A0A507BT71</accession>
<dbReference type="SUPFAM" id="SSF90229">
    <property type="entry name" value="CCCH zinc finger"/>
    <property type="match status" value="1"/>
</dbReference>
<evidence type="ECO:0000256" key="7">
    <source>
        <dbReference type="PROSITE-ProRule" id="PRU00723"/>
    </source>
</evidence>
<gene>
    <name evidence="11" type="ORF">SmJEL517_g06107</name>
</gene>
<keyword evidence="2 7" id="KW-0863">Zinc-finger</keyword>
<dbReference type="RefSeq" id="XP_031021995.1">
    <property type="nucleotide sequence ID" value="XM_031172033.1"/>
</dbReference>
<feature type="region of interest" description="Disordered" evidence="8">
    <location>
        <begin position="672"/>
        <end position="694"/>
    </location>
</feature>
<feature type="compositionally biased region" description="Gly residues" evidence="8">
    <location>
        <begin position="673"/>
        <end position="682"/>
    </location>
</feature>
<name>A0A507BT71_9FUNG</name>
<dbReference type="InterPro" id="IPR000504">
    <property type="entry name" value="RRM_dom"/>
</dbReference>
<reference evidence="11 12" key="1">
    <citation type="journal article" date="2019" name="Sci. Rep.">
        <title>Comparative genomics of chytrid fungi reveal insights into the obligate biotrophic and pathogenic lifestyle of Synchytrium endobioticum.</title>
        <authorList>
            <person name="van de Vossenberg B.T.L.H."/>
            <person name="Warris S."/>
            <person name="Nguyen H.D.T."/>
            <person name="van Gent-Pelzer M.P.E."/>
            <person name="Joly D.L."/>
            <person name="van de Geest H.C."/>
            <person name="Bonants P.J.M."/>
            <person name="Smith D.S."/>
            <person name="Levesque C.A."/>
            <person name="van der Lee T.A.J."/>
        </authorList>
    </citation>
    <scope>NUCLEOTIDE SEQUENCE [LARGE SCALE GENOMIC DNA]</scope>
    <source>
        <strain evidence="11 12">JEL517</strain>
    </source>
</reference>
<dbReference type="GO" id="GO:0008270">
    <property type="term" value="F:zinc ion binding"/>
    <property type="evidence" value="ECO:0007669"/>
    <property type="project" value="UniProtKB-KW"/>
</dbReference>
<keyword evidence="3 7" id="KW-0862">Zinc</keyword>
<feature type="compositionally biased region" description="Polar residues" evidence="8">
    <location>
        <begin position="615"/>
        <end position="625"/>
    </location>
</feature>
<dbReference type="InterPro" id="IPR035979">
    <property type="entry name" value="RBD_domain_sf"/>
</dbReference>
<feature type="compositionally biased region" description="Polar residues" evidence="8">
    <location>
        <begin position="478"/>
        <end position="489"/>
    </location>
</feature>
<feature type="region of interest" description="Disordered" evidence="8">
    <location>
        <begin position="320"/>
        <end position="377"/>
    </location>
</feature>
<feature type="compositionally biased region" description="Low complexity" evidence="8">
    <location>
        <begin position="778"/>
        <end position="797"/>
    </location>
</feature>
<evidence type="ECO:0000256" key="4">
    <source>
        <dbReference type="ARBA" id="ARBA00022884"/>
    </source>
</evidence>
<evidence type="ECO:0000256" key="2">
    <source>
        <dbReference type="ARBA" id="ARBA00022771"/>
    </source>
</evidence>
<dbReference type="InterPro" id="IPR036855">
    <property type="entry name" value="Znf_CCCH_sf"/>
</dbReference>
<dbReference type="SMART" id="SM00356">
    <property type="entry name" value="ZnF_C3H1"/>
    <property type="match status" value="1"/>
</dbReference>
<dbReference type="Pfam" id="PF00642">
    <property type="entry name" value="zf-CCCH"/>
    <property type="match status" value="1"/>
</dbReference>
<feature type="zinc finger region" description="C3H1-type" evidence="7">
    <location>
        <begin position="278"/>
        <end position="306"/>
    </location>
</feature>
<feature type="region of interest" description="Disordered" evidence="8">
    <location>
        <begin position="613"/>
        <end position="646"/>
    </location>
</feature>
<protein>
    <recommendedName>
        <fullName evidence="13">C3H1-type domain-containing protein</fullName>
    </recommendedName>
</protein>
<dbReference type="GO" id="GO:0005634">
    <property type="term" value="C:nucleus"/>
    <property type="evidence" value="ECO:0007669"/>
    <property type="project" value="TreeGrafter"/>
</dbReference>
<dbReference type="InterPro" id="IPR012677">
    <property type="entry name" value="Nucleotide-bd_a/b_plait_sf"/>
</dbReference>
<evidence type="ECO:0000256" key="6">
    <source>
        <dbReference type="PROSITE-ProRule" id="PRU00176"/>
    </source>
</evidence>
<dbReference type="PROSITE" id="PS50102">
    <property type="entry name" value="RRM"/>
    <property type="match status" value="2"/>
</dbReference>
<evidence type="ECO:0008006" key="13">
    <source>
        <dbReference type="Google" id="ProtNLM"/>
    </source>
</evidence>
<proteinExistence type="predicted"/>
<feature type="domain" description="RRM" evidence="9">
    <location>
        <begin position="709"/>
        <end position="779"/>
    </location>
</feature>
<evidence type="ECO:0000259" key="9">
    <source>
        <dbReference type="PROSITE" id="PS50102"/>
    </source>
</evidence>
<evidence type="ECO:0000259" key="10">
    <source>
        <dbReference type="PROSITE" id="PS50103"/>
    </source>
</evidence>
<feature type="region of interest" description="Disordered" evidence="8">
    <location>
        <begin position="769"/>
        <end position="832"/>
    </location>
</feature>
<dbReference type="PROSITE" id="PS50103">
    <property type="entry name" value="ZF_C3H1"/>
    <property type="match status" value="1"/>
</dbReference>
<dbReference type="InterPro" id="IPR002483">
    <property type="entry name" value="PWI_dom"/>
</dbReference>
<dbReference type="PANTHER" id="PTHR14398">
    <property type="entry name" value="RNA RECOGNITION RRM/RNP DOMAIN"/>
    <property type="match status" value="1"/>
</dbReference>
<feature type="region of interest" description="Disordered" evidence="8">
    <location>
        <begin position="113"/>
        <end position="283"/>
    </location>
</feature>
<keyword evidence="12" id="KW-1185">Reference proteome</keyword>
<feature type="region of interest" description="Disordered" evidence="8">
    <location>
        <begin position="476"/>
        <end position="517"/>
    </location>
</feature>
<dbReference type="GO" id="GO:0003723">
    <property type="term" value="F:RNA binding"/>
    <property type="evidence" value="ECO:0007669"/>
    <property type="project" value="UniProtKB-UniRule"/>
</dbReference>
<dbReference type="Proteomes" id="UP000319731">
    <property type="component" value="Unassembled WGS sequence"/>
</dbReference>
<evidence type="ECO:0000313" key="12">
    <source>
        <dbReference type="Proteomes" id="UP000319731"/>
    </source>
</evidence>
<comment type="function">
    <text evidence="5">May be involved in the turnover of nuclear polyadenylated (pA+) RNA.</text>
</comment>
<feature type="compositionally biased region" description="Low complexity" evidence="8">
    <location>
        <begin position="210"/>
        <end position="229"/>
    </location>
</feature>
<organism evidence="11 12">
    <name type="scientific">Synchytrium microbalum</name>
    <dbReference type="NCBI Taxonomy" id="1806994"/>
    <lineage>
        <taxon>Eukaryota</taxon>
        <taxon>Fungi</taxon>
        <taxon>Fungi incertae sedis</taxon>
        <taxon>Chytridiomycota</taxon>
        <taxon>Chytridiomycota incertae sedis</taxon>
        <taxon>Chytridiomycetes</taxon>
        <taxon>Synchytriales</taxon>
        <taxon>Synchytriaceae</taxon>
        <taxon>Synchytrium</taxon>
    </lineage>
</organism>
<dbReference type="SUPFAM" id="SSF54928">
    <property type="entry name" value="RNA-binding domain, RBD"/>
    <property type="match status" value="2"/>
</dbReference>
<dbReference type="Pfam" id="PF01480">
    <property type="entry name" value="PWI"/>
    <property type="match status" value="1"/>
</dbReference>
<dbReference type="AlphaFoldDB" id="A0A507BT71"/>
<dbReference type="PANTHER" id="PTHR14398:SF0">
    <property type="entry name" value="ZINC FINGER PROTEIN SWM"/>
    <property type="match status" value="1"/>
</dbReference>
<evidence type="ECO:0000256" key="1">
    <source>
        <dbReference type="ARBA" id="ARBA00022723"/>
    </source>
</evidence>
<dbReference type="Gene3D" id="3.30.70.330">
    <property type="match status" value="2"/>
</dbReference>
<dbReference type="EMBL" id="QEAO01000076">
    <property type="protein sequence ID" value="TPX30309.1"/>
    <property type="molecule type" value="Genomic_DNA"/>
</dbReference>